<proteinExistence type="predicted"/>
<dbReference type="RefSeq" id="WP_278219908.1">
    <property type="nucleotide sequence ID" value="NZ_JAKZMO010000003.1"/>
</dbReference>
<feature type="region of interest" description="Disordered" evidence="1">
    <location>
        <begin position="1"/>
        <end position="66"/>
    </location>
</feature>
<sequence length="239" mass="26198">MANLSDKRAASSTSHKKGEVIRSASTGRYLKESAVKRSPRSATTRRIPGSPTTEPPQRAPRSAGTTQWDHLEERILAALRPQLHVQLRRAAVTNVDPNTLGSPDDIAASMVAVLPASHPFDDVIGPFYDTAGLTRWLDISRQALHQRVKAATVLGCPLDDGTLVYPVWQFLNNGASVPGLAEVLKALHAGTDDPWQIALWLSAPNEDLDGMPAREWLRNNRSRQRVLALAHQTASRWAQ</sequence>
<reference evidence="2" key="1">
    <citation type="journal article" date="2023" name="Environ. Microbiol.">
        <title>The 2-methylpropene degradation pathway in Mycobacteriaceae family strains.</title>
        <authorList>
            <person name="Helbich S."/>
            <person name="Barrantes I."/>
            <person name="Dos Anjos Borges L.G."/>
            <person name="Pieper D.H."/>
            <person name="Vainshtein Y."/>
            <person name="Sohn K."/>
            <person name="Engesser K.H."/>
        </authorList>
    </citation>
    <scope>NUCLEOTIDE SEQUENCE</scope>
    <source>
        <strain evidence="2">IBE100</strain>
    </source>
</reference>
<comment type="caution">
    <text evidence="2">The sequence shown here is derived from an EMBL/GenBank/DDBJ whole genome shotgun (WGS) entry which is preliminary data.</text>
</comment>
<keyword evidence="3" id="KW-1185">Reference proteome</keyword>
<evidence type="ECO:0000256" key="1">
    <source>
        <dbReference type="SAM" id="MobiDB-lite"/>
    </source>
</evidence>
<accession>A0ABT6GL06</accession>
<protein>
    <recommendedName>
        <fullName evidence="4">DNA-binding protein</fullName>
    </recommendedName>
</protein>
<evidence type="ECO:0008006" key="4">
    <source>
        <dbReference type="Google" id="ProtNLM"/>
    </source>
</evidence>
<name>A0ABT6GL06_MYCGU</name>
<dbReference type="EMBL" id="JAKZMO010000003">
    <property type="protein sequence ID" value="MDG5481992.1"/>
    <property type="molecule type" value="Genomic_DNA"/>
</dbReference>
<dbReference type="Proteomes" id="UP001154266">
    <property type="component" value="Unassembled WGS sequence"/>
</dbReference>
<gene>
    <name evidence="2" type="ORF">MNO81_04190</name>
</gene>
<organism evidence="2 3">
    <name type="scientific">Mycolicibacterium gadium</name>
    <name type="common">Mycobacterium gadium</name>
    <dbReference type="NCBI Taxonomy" id="1794"/>
    <lineage>
        <taxon>Bacteria</taxon>
        <taxon>Bacillati</taxon>
        <taxon>Actinomycetota</taxon>
        <taxon>Actinomycetes</taxon>
        <taxon>Mycobacteriales</taxon>
        <taxon>Mycobacteriaceae</taxon>
        <taxon>Mycolicibacterium</taxon>
    </lineage>
</organism>
<evidence type="ECO:0000313" key="3">
    <source>
        <dbReference type="Proteomes" id="UP001154266"/>
    </source>
</evidence>
<evidence type="ECO:0000313" key="2">
    <source>
        <dbReference type="EMBL" id="MDG5481992.1"/>
    </source>
</evidence>